<sequence length="132" mass="13959">GGDRRDADAREAEVRGTRRRAHAAAAGARVRTEALQHGEGKDPRRAVPHGRPPCAPARGRAARPRPPRGRAAARARPQGQLAGRLGRHLRQQQLGHPGGRQVREGGGAPLGGLRAGAPRALRDARRHGPGRA</sequence>
<organism evidence="2 3">
    <name type="scientific">Prorocentrum cordatum</name>
    <dbReference type="NCBI Taxonomy" id="2364126"/>
    <lineage>
        <taxon>Eukaryota</taxon>
        <taxon>Sar</taxon>
        <taxon>Alveolata</taxon>
        <taxon>Dinophyceae</taxon>
        <taxon>Prorocentrales</taxon>
        <taxon>Prorocentraceae</taxon>
        <taxon>Prorocentrum</taxon>
    </lineage>
</organism>
<evidence type="ECO:0000313" key="3">
    <source>
        <dbReference type="Proteomes" id="UP001189429"/>
    </source>
</evidence>
<feature type="non-terminal residue" evidence="2">
    <location>
        <position position="132"/>
    </location>
</feature>
<feature type="compositionally biased region" description="Basic and acidic residues" evidence="1">
    <location>
        <begin position="1"/>
        <end position="16"/>
    </location>
</feature>
<comment type="caution">
    <text evidence="2">The sequence shown here is derived from an EMBL/GenBank/DDBJ whole genome shotgun (WGS) entry which is preliminary data.</text>
</comment>
<name>A0ABN9UNA1_9DINO</name>
<evidence type="ECO:0000256" key="1">
    <source>
        <dbReference type="SAM" id="MobiDB-lite"/>
    </source>
</evidence>
<feature type="non-terminal residue" evidence="2">
    <location>
        <position position="1"/>
    </location>
</feature>
<feature type="compositionally biased region" description="Basic residues" evidence="1">
    <location>
        <begin position="60"/>
        <end position="73"/>
    </location>
</feature>
<reference evidence="2" key="1">
    <citation type="submission" date="2023-10" db="EMBL/GenBank/DDBJ databases">
        <authorList>
            <person name="Chen Y."/>
            <person name="Shah S."/>
            <person name="Dougan E. K."/>
            <person name="Thang M."/>
            <person name="Chan C."/>
        </authorList>
    </citation>
    <scope>NUCLEOTIDE SEQUENCE [LARGE SCALE GENOMIC DNA]</scope>
</reference>
<protein>
    <submittedName>
        <fullName evidence="2">Uncharacterized protein</fullName>
    </submittedName>
</protein>
<feature type="region of interest" description="Disordered" evidence="1">
    <location>
        <begin position="1"/>
        <end position="132"/>
    </location>
</feature>
<feature type="compositionally biased region" description="Basic and acidic residues" evidence="1">
    <location>
        <begin position="30"/>
        <end position="45"/>
    </location>
</feature>
<dbReference type="Proteomes" id="UP001189429">
    <property type="component" value="Unassembled WGS sequence"/>
</dbReference>
<dbReference type="EMBL" id="CAUYUJ010015998">
    <property type="protein sequence ID" value="CAK0860650.1"/>
    <property type="molecule type" value="Genomic_DNA"/>
</dbReference>
<accession>A0ABN9UNA1</accession>
<keyword evidence="3" id="KW-1185">Reference proteome</keyword>
<feature type="compositionally biased region" description="Low complexity" evidence="1">
    <location>
        <begin position="74"/>
        <end position="84"/>
    </location>
</feature>
<feature type="compositionally biased region" description="Gly residues" evidence="1">
    <location>
        <begin position="104"/>
        <end position="114"/>
    </location>
</feature>
<proteinExistence type="predicted"/>
<gene>
    <name evidence="2" type="ORF">PCOR1329_LOCUS49549</name>
</gene>
<evidence type="ECO:0000313" key="2">
    <source>
        <dbReference type="EMBL" id="CAK0860650.1"/>
    </source>
</evidence>